<name>A0A4P6MU75_9MICO</name>
<dbReference type="Proteomes" id="UP000290408">
    <property type="component" value="Chromosome"/>
</dbReference>
<organism evidence="2 3">
    <name type="scientific">Janibacter limosus</name>
    <dbReference type="NCBI Taxonomy" id="53458"/>
    <lineage>
        <taxon>Bacteria</taxon>
        <taxon>Bacillati</taxon>
        <taxon>Actinomycetota</taxon>
        <taxon>Actinomycetes</taxon>
        <taxon>Micrococcales</taxon>
        <taxon>Intrasporangiaceae</taxon>
        <taxon>Janibacter</taxon>
    </lineage>
</organism>
<evidence type="ECO:0000313" key="2">
    <source>
        <dbReference type="EMBL" id="QBF46436.1"/>
    </source>
</evidence>
<protein>
    <recommendedName>
        <fullName evidence="4">DUF4439 domain-containing protein</fullName>
    </recommendedName>
</protein>
<dbReference type="STRING" id="1216970.GCA_001570985_02698"/>
<keyword evidence="1" id="KW-0732">Signal</keyword>
<reference evidence="2 3" key="1">
    <citation type="submission" date="2019-02" db="EMBL/GenBank/DDBJ databases">
        <title>Genomic data mining of an Antarctic deep-sea actinobacterium, Janibacterlimosus P3-3-X1.</title>
        <authorList>
            <person name="Liao L."/>
            <person name="Chen B."/>
        </authorList>
    </citation>
    <scope>NUCLEOTIDE SEQUENCE [LARGE SCALE GENOMIC DNA]</scope>
    <source>
        <strain evidence="2 3">P3-3-X1</strain>
    </source>
</reference>
<proteinExistence type="predicted"/>
<evidence type="ECO:0000313" key="3">
    <source>
        <dbReference type="Proteomes" id="UP000290408"/>
    </source>
</evidence>
<sequence>MPARPSRRHLLAAALTLSASTLAGCGVRLEDDAPDIPFVPKREPIPGESALLAVLGALESGDAQHSSQRADLLRTALRGAQVPDAVLAGATAPTSPAEVAAAFEASVRECGPGLLRLVGQLTATERIVSPVGAKAALWTPPGTGAWSAGAVATTALDATRATMYALEVVAGQTTGAVAKAALTASQELAALSIRQTTAAGDAVQPLPLGYVRPEDVTGAAGREWVVGSFIRLQAAYAGCFGRLDSDRDAALEVTHWMATAEQVSRSHFPQTLPTLYGDGKHQP</sequence>
<dbReference type="PROSITE" id="PS51257">
    <property type="entry name" value="PROKAR_LIPOPROTEIN"/>
    <property type="match status" value="1"/>
</dbReference>
<dbReference type="RefSeq" id="WP_130629657.1">
    <property type="nucleotide sequence ID" value="NZ_CP036164.1"/>
</dbReference>
<feature type="signal peptide" evidence="1">
    <location>
        <begin position="1"/>
        <end position="23"/>
    </location>
</feature>
<evidence type="ECO:0008006" key="4">
    <source>
        <dbReference type="Google" id="ProtNLM"/>
    </source>
</evidence>
<evidence type="ECO:0000256" key="1">
    <source>
        <dbReference type="SAM" id="SignalP"/>
    </source>
</evidence>
<accession>A0A4P6MU75</accession>
<dbReference type="OrthoDB" id="5146090at2"/>
<dbReference type="EMBL" id="CP036164">
    <property type="protein sequence ID" value="QBF46436.1"/>
    <property type="molecule type" value="Genomic_DNA"/>
</dbReference>
<dbReference type="KEGG" id="jli:EXU32_09335"/>
<dbReference type="AlphaFoldDB" id="A0A4P6MU75"/>
<feature type="chain" id="PRO_5039706137" description="DUF4439 domain-containing protein" evidence="1">
    <location>
        <begin position="24"/>
        <end position="283"/>
    </location>
</feature>
<keyword evidence="3" id="KW-1185">Reference proteome</keyword>
<gene>
    <name evidence="2" type="ORF">EXU32_09335</name>
</gene>